<reference evidence="1 2" key="1">
    <citation type="submission" date="2020-08" db="EMBL/GenBank/DDBJ databases">
        <title>Genomic Encyclopedia of Type Strains, Phase IV (KMG-IV): sequencing the most valuable type-strain genomes for metagenomic binning, comparative biology and taxonomic classification.</title>
        <authorList>
            <person name="Goeker M."/>
        </authorList>
    </citation>
    <scope>NUCLEOTIDE SEQUENCE [LARGE SCALE GENOMIC DNA]</scope>
    <source>
        <strain evidence="1 2">DSM 27939</strain>
    </source>
</reference>
<evidence type="ECO:0000313" key="2">
    <source>
        <dbReference type="Proteomes" id="UP000552709"/>
    </source>
</evidence>
<name>A0A7W8JZT3_9DEIO</name>
<organism evidence="1 2">
    <name type="scientific">Deinococcus humi</name>
    <dbReference type="NCBI Taxonomy" id="662880"/>
    <lineage>
        <taxon>Bacteria</taxon>
        <taxon>Thermotogati</taxon>
        <taxon>Deinococcota</taxon>
        <taxon>Deinococci</taxon>
        <taxon>Deinococcales</taxon>
        <taxon>Deinococcaceae</taxon>
        <taxon>Deinococcus</taxon>
    </lineage>
</organism>
<sequence>MTRTNVLRQIPGVSDVRGFAPPFFKGATHQISMRVGSSTTEILGSLGITDGSRQINSLLLWIEKPQATALQKQAMAAVARGLLLRCMVGVSNAQLGGVSAIVRRPWMIRGFQEKVLGQLHIGWGEGESLQVGPQYVSGLSLLWPGNLSRCEL</sequence>
<proteinExistence type="predicted"/>
<accession>A0A7W8JZT3</accession>
<dbReference type="RefSeq" id="WP_194499977.1">
    <property type="nucleotide sequence ID" value="NZ_JACHFL010000013.1"/>
</dbReference>
<dbReference type="AlphaFoldDB" id="A0A7W8JZT3"/>
<gene>
    <name evidence="1" type="ORF">HNQ08_003909</name>
</gene>
<comment type="caution">
    <text evidence="1">The sequence shown here is derived from an EMBL/GenBank/DDBJ whole genome shotgun (WGS) entry which is preliminary data.</text>
</comment>
<keyword evidence="2" id="KW-1185">Reference proteome</keyword>
<dbReference type="EMBL" id="JACHFL010000013">
    <property type="protein sequence ID" value="MBB5364796.1"/>
    <property type="molecule type" value="Genomic_DNA"/>
</dbReference>
<dbReference type="Proteomes" id="UP000552709">
    <property type="component" value="Unassembled WGS sequence"/>
</dbReference>
<evidence type="ECO:0000313" key="1">
    <source>
        <dbReference type="EMBL" id="MBB5364796.1"/>
    </source>
</evidence>
<protein>
    <submittedName>
        <fullName evidence="1">Uncharacterized protein</fullName>
    </submittedName>
</protein>